<reference evidence="3" key="1">
    <citation type="journal article" date="2022" name="Int. J. Mol. Sci.">
        <title>Draft Genome of Tanacetum Coccineum: Genomic Comparison of Closely Related Tanacetum-Family Plants.</title>
        <authorList>
            <person name="Yamashiro T."/>
            <person name="Shiraishi A."/>
            <person name="Nakayama K."/>
            <person name="Satake H."/>
        </authorList>
    </citation>
    <scope>NUCLEOTIDE SEQUENCE</scope>
</reference>
<proteinExistence type="inferred from homology"/>
<evidence type="ECO:0000256" key="1">
    <source>
        <dbReference type="RuleBase" id="RU369095"/>
    </source>
</evidence>
<dbReference type="InterPro" id="IPR045168">
    <property type="entry name" value="YTH_prot"/>
</dbReference>
<organism evidence="3 4">
    <name type="scientific">Tanacetum coccineum</name>
    <dbReference type="NCBI Taxonomy" id="301880"/>
    <lineage>
        <taxon>Eukaryota</taxon>
        <taxon>Viridiplantae</taxon>
        <taxon>Streptophyta</taxon>
        <taxon>Embryophyta</taxon>
        <taxon>Tracheophyta</taxon>
        <taxon>Spermatophyta</taxon>
        <taxon>Magnoliopsida</taxon>
        <taxon>eudicotyledons</taxon>
        <taxon>Gunneridae</taxon>
        <taxon>Pentapetalae</taxon>
        <taxon>asterids</taxon>
        <taxon>campanulids</taxon>
        <taxon>Asterales</taxon>
        <taxon>Asteraceae</taxon>
        <taxon>Asteroideae</taxon>
        <taxon>Anthemideae</taxon>
        <taxon>Anthemidinae</taxon>
        <taxon>Tanacetum</taxon>
    </lineage>
</organism>
<dbReference type="PROSITE" id="PS50882">
    <property type="entry name" value="YTH"/>
    <property type="match status" value="1"/>
</dbReference>
<dbReference type="EMBL" id="BQNB010012636">
    <property type="protein sequence ID" value="GJT06062.1"/>
    <property type="molecule type" value="Genomic_DNA"/>
</dbReference>
<name>A0ABQ5AWA7_9ASTR</name>
<dbReference type="PANTHER" id="PTHR12357">
    <property type="entry name" value="YTH YT521-B HOMOLOGY DOMAIN-CONTAINING"/>
    <property type="match status" value="1"/>
</dbReference>
<keyword evidence="1" id="KW-0694">RNA-binding</keyword>
<comment type="function">
    <text evidence="1">Specifically recognizes and binds N6-methyladenosine (m6A)-containing RNAs, and regulates mRNA stability. M6A is a modification present at internal sites of mRNAs and some non-coding RNAs and plays a role in mRNA stability and processing.</text>
</comment>
<comment type="caution">
    <text evidence="3">The sequence shown here is derived from an EMBL/GenBank/DDBJ whole genome shotgun (WGS) entry which is preliminary data.</text>
</comment>
<gene>
    <name evidence="3" type="ORF">Tco_0840524</name>
</gene>
<evidence type="ECO:0000313" key="3">
    <source>
        <dbReference type="EMBL" id="GJT06062.1"/>
    </source>
</evidence>
<dbReference type="Proteomes" id="UP001151760">
    <property type="component" value="Unassembled WGS sequence"/>
</dbReference>
<sequence length="145" mass="16752">MVLPVTETEDLDTTTADGKSDLASKLDIELCNRPDFETTYDNAKFFVIKSFSEDNVHTSQVNASGQFCGLAEMVGTVDFVNDAEYWQQDRWRRSGQFKVKWHIVKDVPNSRFRHILENNTTNLSPIAEIHKRYLLIYLEAHYSCL</sequence>
<dbReference type="CDD" id="cd21134">
    <property type="entry name" value="YTH"/>
    <property type="match status" value="1"/>
</dbReference>
<comment type="similarity">
    <text evidence="1">Belongs to the YTHDF family.</text>
</comment>
<dbReference type="Pfam" id="PF04146">
    <property type="entry name" value="YTH"/>
    <property type="match status" value="1"/>
</dbReference>
<dbReference type="Gene3D" id="3.10.590.10">
    <property type="entry name" value="ph1033 like domains"/>
    <property type="match status" value="2"/>
</dbReference>
<protein>
    <recommendedName>
        <fullName evidence="1">YTH domain-containing family protein</fullName>
    </recommendedName>
</protein>
<dbReference type="PANTHER" id="PTHR12357:SF77">
    <property type="entry name" value="YTH DOMAIN-CONTAINING FAMILY PROTEIN"/>
    <property type="match status" value="1"/>
</dbReference>
<reference evidence="3" key="2">
    <citation type="submission" date="2022-01" db="EMBL/GenBank/DDBJ databases">
        <authorList>
            <person name="Yamashiro T."/>
            <person name="Shiraishi A."/>
            <person name="Satake H."/>
            <person name="Nakayama K."/>
        </authorList>
    </citation>
    <scope>NUCLEOTIDE SEQUENCE</scope>
</reference>
<evidence type="ECO:0000259" key="2">
    <source>
        <dbReference type="PROSITE" id="PS50882"/>
    </source>
</evidence>
<dbReference type="InterPro" id="IPR007275">
    <property type="entry name" value="YTH_domain"/>
</dbReference>
<accession>A0ABQ5AWA7</accession>
<feature type="domain" description="YTH" evidence="2">
    <location>
        <begin position="13"/>
        <end position="145"/>
    </location>
</feature>
<evidence type="ECO:0000313" key="4">
    <source>
        <dbReference type="Proteomes" id="UP001151760"/>
    </source>
</evidence>
<keyword evidence="4" id="KW-1185">Reference proteome</keyword>